<dbReference type="EMBL" id="CP036276">
    <property type="protein sequence ID" value="QDU42030.1"/>
    <property type="molecule type" value="Genomic_DNA"/>
</dbReference>
<dbReference type="AlphaFoldDB" id="A0A517ZHT4"/>
<evidence type="ECO:0000313" key="2">
    <source>
        <dbReference type="Proteomes" id="UP000319383"/>
    </source>
</evidence>
<reference evidence="1 2" key="1">
    <citation type="submission" date="2019-02" db="EMBL/GenBank/DDBJ databases">
        <title>Deep-cultivation of Planctomycetes and their phenomic and genomic characterization uncovers novel biology.</title>
        <authorList>
            <person name="Wiegand S."/>
            <person name="Jogler M."/>
            <person name="Boedeker C."/>
            <person name="Pinto D."/>
            <person name="Vollmers J."/>
            <person name="Rivas-Marin E."/>
            <person name="Kohn T."/>
            <person name="Peeters S.H."/>
            <person name="Heuer A."/>
            <person name="Rast P."/>
            <person name="Oberbeckmann S."/>
            <person name="Bunk B."/>
            <person name="Jeske O."/>
            <person name="Meyerdierks A."/>
            <person name="Storesund J.E."/>
            <person name="Kallscheuer N."/>
            <person name="Luecker S."/>
            <person name="Lage O.M."/>
            <person name="Pohl T."/>
            <person name="Merkel B.J."/>
            <person name="Hornburger P."/>
            <person name="Mueller R.-W."/>
            <person name="Bruemmer F."/>
            <person name="Labrenz M."/>
            <person name="Spormann A.M."/>
            <person name="Op den Camp H."/>
            <person name="Overmann J."/>
            <person name="Amann R."/>
            <person name="Jetten M.S.M."/>
            <person name="Mascher T."/>
            <person name="Medema M.H."/>
            <person name="Devos D.P."/>
            <person name="Kaster A.-K."/>
            <person name="Ovreas L."/>
            <person name="Rohde M."/>
            <person name="Galperin M.Y."/>
            <person name="Jogler C."/>
        </authorList>
    </citation>
    <scope>NUCLEOTIDE SEQUENCE [LARGE SCALE GENOMIC DNA]</scope>
    <source>
        <strain evidence="1 2">Mal52</strain>
    </source>
</reference>
<sequence>MTWWSDSGHDSLYVQGSHDGGFFYAWTKVCEGFPREFLLTSCTRSL</sequence>
<dbReference type="Proteomes" id="UP000319383">
    <property type="component" value="Chromosome"/>
</dbReference>
<name>A0A517ZHT4_9PLAN</name>
<keyword evidence="2" id="KW-1185">Reference proteome</keyword>
<proteinExistence type="predicted"/>
<evidence type="ECO:0000313" key="1">
    <source>
        <dbReference type="EMBL" id="QDU42030.1"/>
    </source>
</evidence>
<dbReference type="KEGG" id="sdyn:Mal52_04850"/>
<gene>
    <name evidence="1" type="ORF">Mal52_04850</name>
</gene>
<organism evidence="1 2">
    <name type="scientific">Symmachiella dynata</name>
    <dbReference type="NCBI Taxonomy" id="2527995"/>
    <lineage>
        <taxon>Bacteria</taxon>
        <taxon>Pseudomonadati</taxon>
        <taxon>Planctomycetota</taxon>
        <taxon>Planctomycetia</taxon>
        <taxon>Planctomycetales</taxon>
        <taxon>Planctomycetaceae</taxon>
        <taxon>Symmachiella</taxon>
    </lineage>
</organism>
<protein>
    <submittedName>
        <fullName evidence="1">Uncharacterized protein</fullName>
    </submittedName>
</protein>
<accession>A0A517ZHT4</accession>